<dbReference type="EMBL" id="DVOF01000236">
    <property type="protein sequence ID" value="HIV03465.1"/>
    <property type="molecule type" value="Genomic_DNA"/>
</dbReference>
<dbReference type="GO" id="GO:0004176">
    <property type="term" value="F:ATP-dependent peptidase activity"/>
    <property type="evidence" value="ECO:0007669"/>
    <property type="project" value="InterPro"/>
</dbReference>
<reference evidence="3" key="1">
    <citation type="submission" date="2020-10" db="EMBL/GenBank/DDBJ databases">
        <authorList>
            <person name="Gilroy R."/>
        </authorList>
    </citation>
    <scope>NUCLEOTIDE SEQUENCE</scope>
    <source>
        <strain evidence="3">4920</strain>
    </source>
</reference>
<dbReference type="InterPro" id="IPR000642">
    <property type="entry name" value="Peptidase_M41"/>
</dbReference>
<comment type="caution">
    <text evidence="3">The sequence shown here is derived from an EMBL/GenBank/DDBJ whole genome shotgun (WGS) entry which is preliminary data.</text>
</comment>
<dbReference type="Gene3D" id="1.10.8.60">
    <property type="match status" value="1"/>
</dbReference>
<organism evidence="3 4">
    <name type="scientific">Candidatus Aphodoplasma excrementigallinarum</name>
    <dbReference type="NCBI Taxonomy" id="2840673"/>
    <lineage>
        <taxon>Bacteria</taxon>
        <taxon>Bacillati</taxon>
        <taxon>Bacillota</taxon>
        <taxon>Clostridia</taxon>
        <taxon>Eubacteriales</taxon>
        <taxon>Candidatus Aphodoplasma</taxon>
    </lineage>
</organism>
<dbReference type="Pfam" id="PF01434">
    <property type="entry name" value="Peptidase_M41"/>
    <property type="match status" value="1"/>
</dbReference>
<evidence type="ECO:0000313" key="4">
    <source>
        <dbReference type="Proteomes" id="UP000886743"/>
    </source>
</evidence>
<dbReference type="SUPFAM" id="SSF52540">
    <property type="entry name" value="P-loop containing nucleoside triphosphate hydrolases"/>
    <property type="match status" value="1"/>
</dbReference>
<dbReference type="AlphaFoldDB" id="A0A9D1NI20"/>
<dbReference type="GO" id="GO:0006508">
    <property type="term" value="P:proteolysis"/>
    <property type="evidence" value="ECO:0007669"/>
    <property type="project" value="InterPro"/>
</dbReference>
<feature type="non-terminal residue" evidence="3">
    <location>
        <position position="1"/>
    </location>
</feature>
<dbReference type="GO" id="GO:0004222">
    <property type="term" value="F:metalloendopeptidase activity"/>
    <property type="evidence" value="ECO:0007669"/>
    <property type="project" value="InterPro"/>
</dbReference>
<sequence>KSFIEESGLKAYIVRRNKGNDDFIGDITDTFRKAKENTPCVIFLDDMDKFANEDSDHRDAEEYVAVQSGIDEVKNCDVFILATANEMWKLPRSLVRSGRFDRKIEVQCPTNKDADEIIEHYLSNKKVSETVNMDDLSKMISYSSCAELETILNEAAISAAYKRKPSIEMDDLVKSVLRMQYDSPDNYTKTSAEDMKKTALHEAGHLVVSEVLCPGSVGLASLRSTGRDSTGGFIHRCKELSRRPYHVLVSLAGKAAVELYYSDTCASGCQNDINRAFNIIREGLSENATLGFGMIDVATNRFPDTSENMNSRNEAVTQAELERYMLITKDILLKNREFLEKATAALIEKETLLHSDISILRNNTTITEVAV</sequence>
<dbReference type="GO" id="GO:0016887">
    <property type="term" value="F:ATP hydrolysis activity"/>
    <property type="evidence" value="ECO:0007669"/>
    <property type="project" value="InterPro"/>
</dbReference>
<dbReference type="InterPro" id="IPR003959">
    <property type="entry name" value="ATPase_AAA_core"/>
</dbReference>
<protein>
    <submittedName>
        <fullName evidence="3">AAA family ATPase</fullName>
    </submittedName>
</protein>
<dbReference type="InterPro" id="IPR027417">
    <property type="entry name" value="P-loop_NTPase"/>
</dbReference>
<evidence type="ECO:0000259" key="1">
    <source>
        <dbReference type="Pfam" id="PF00004"/>
    </source>
</evidence>
<dbReference type="PANTHER" id="PTHR23076">
    <property type="entry name" value="METALLOPROTEASE M41 FTSH"/>
    <property type="match status" value="1"/>
</dbReference>
<evidence type="ECO:0000259" key="2">
    <source>
        <dbReference type="Pfam" id="PF01434"/>
    </source>
</evidence>
<proteinExistence type="predicted"/>
<dbReference type="Pfam" id="PF00004">
    <property type="entry name" value="AAA"/>
    <property type="match status" value="1"/>
</dbReference>
<feature type="domain" description="Peptidase M41" evidence="2">
    <location>
        <begin position="191"/>
        <end position="358"/>
    </location>
</feature>
<accession>A0A9D1NI20</accession>
<feature type="domain" description="ATPase AAA-type core" evidence="1">
    <location>
        <begin position="24"/>
        <end position="107"/>
    </location>
</feature>
<dbReference type="SUPFAM" id="SSF140990">
    <property type="entry name" value="FtsH protease domain-like"/>
    <property type="match status" value="1"/>
</dbReference>
<name>A0A9D1NI20_9FIRM</name>
<dbReference type="Gene3D" id="3.40.50.300">
    <property type="entry name" value="P-loop containing nucleotide triphosphate hydrolases"/>
    <property type="match status" value="1"/>
</dbReference>
<gene>
    <name evidence="3" type="ORF">IAC74_07810</name>
</gene>
<reference evidence="3" key="2">
    <citation type="journal article" date="2021" name="PeerJ">
        <title>Extensive microbial diversity within the chicken gut microbiome revealed by metagenomics and culture.</title>
        <authorList>
            <person name="Gilroy R."/>
            <person name="Ravi A."/>
            <person name="Getino M."/>
            <person name="Pursley I."/>
            <person name="Horton D.L."/>
            <person name="Alikhan N.F."/>
            <person name="Baker D."/>
            <person name="Gharbi K."/>
            <person name="Hall N."/>
            <person name="Watson M."/>
            <person name="Adriaenssens E.M."/>
            <person name="Foster-Nyarko E."/>
            <person name="Jarju S."/>
            <person name="Secka A."/>
            <person name="Antonio M."/>
            <person name="Oren A."/>
            <person name="Chaudhuri R.R."/>
            <person name="La Ragione R."/>
            <person name="Hildebrand F."/>
            <person name="Pallen M.J."/>
        </authorList>
    </citation>
    <scope>NUCLEOTIDE SEQUENCE</scope>
    <source>
        <strain evidence="3">4920</strain>
    </source>
</reference>
<dbReference type="Gene3D" id="1.20.58.760">
    <property type="entry name" value="Peptidase M41"/>
    <property type="match status" value="1"/>
</dbReference>
<evidence type="ECO:0000313" key="3">
    <source>
        <dbReference type="EMBL" id="HIV03465.1"/>
    </source>
</evidence>
<dbReference type="InterPro" id="IPR037219">
    <property type="entry name" value="Peptidase_M41-like"/>
</dbReference>
<dbReference type="Proteomes" id="UP000886743">
    <property type="component" value="Unassembled WGS sequence"/>
</dbReference>
<dbReference type="GO" id="GO:0005524">
    <property type="term" value="F:ATP binding"/>
    <property type="evidence" value="ECO:0007669"/>
    <property type="project" value="InterPro"/>
</dbReference>
<dbReference type="PANTHER" id="PTHR23076:SF97">
    <property type="entry name" value="ATP-DEPENDENT ZINC METALLOPROTEASE YME1L1"/>
    <property type="match status" value="1"/>
</dbReference>